<sequence length="238" mass="27698">METFHEPNRKFFHNELFRYPQFETYPLDQVAGKCIIMDLNSYCKGKPKGFDTKDIYICEYRVDKTAHLFTKISKKFPINTKSFCFDKYAERLYPKRTYVPHEVPEEYLRRGPGDKQQSADNGQTSRKGSTSSNSTAVSNSEAGCKSEGKTEEMETKKVKPTDTKKAKETDVKKVKVDKKDEVLRFKMEEDKKIAKKERINKLVLKIHAKTPSKEKLDLSYLLEEPVGKRPRKKATPFY</sequence>
<organism evidence="5 6">
    <name type="scientific">Littorina saxatilis</name>
    <dbReference type="NCBI Taxonomy" id="31220"/>
    <lineage>
        <taxon>Eukaryota</taxon>
        <taxon>Metazoa</taxon>
        <taxon>Spiralia</taxon>
        <taxon>Lophotrochozoa</taxon>
        <taxon>Mollusca</taxon>
        <taxon>Gastropoda</taxon>
        <taxon>Caenogastropoda</taxon>
        <taxon>Littorinimorpha</taxon>
        <taxon>Littorinoidea</taxon>
        <taxon>Littorinidae</taxon>
        <taxon>Littorina</taxon>
    </lineage>
</organism>
<keyword evidence="6" id="KW-1185">Reference proteome</keyword>
<protein>
    <recommendedName>
        <fullName evidence="4">BAH domain-containing protein</fullName>
    </recommendedName>
</protein>
<feature type="compositionally biased region" description="Polar residues" evidence="3">
    <location>
        <begin position="115"/>
        <end position="128"/>
    </location>
</feature>
<evidence type="ECO:0000256" key="2">
    <source>
        <dbReference type="ARBA" id="ARBA00023242"/>
    </source>
</evidence>
<feature type="region of interest" description="Disordered" evidence="3">
    <location>
        <begin position="107"/>
        <end position="173"/>
    </location>
</feature>
<evidence type="ECO:0000313" key="6">
    <source>
        <dbReference type="Proteomes" id="UP001374579"/>
    </source>
</evidence>
<dbReference type="InterPro" id="IPR043151">
    <property type="entry name" value="BAH_sf"/>
</dbReference>
<comment type="caution">
    <text evidence="5">The sequence shown here is derived from an EMBL/GenBank/DDBJ whole genome shotgun (WGS) entry which is preliminary data.</text>
</comment>
<dbReference type="Pfam" id="PF01426">
    <property type="entry name" value="BAH"/>
    <property type="match status" value="1"/>
</dbReference>
<accession>A0AAN9GQ05</accession>
<gene>
    <name evidence="5" type="ORF">V1264_001666</name>
</gene>
<evidence type="ECO:0000313" key="5">
    <source>
        <dbReference type="EMBL" id="KAK7115876.1"/>
    </source>
</evidence>
<dbReference type="PANTHER" id="PTHR46147:SF3">
    <property type="entry name" value="HISTONE-LYSINE N-METHYLTRANSFERASE ASH1"/>
    <property type="match status" value="1"/>
</dbReference>
<feature type="compositionally biased region" description="Low complexity" evidence="3">
    <location>
        <begin position="129"/>
        <end position="140"/>
    </location>
</feature>
<evidence type="ECO:0000259" key="4">
    <source>
        <dbReference type="PROSITE" id="PS51038"/>
    </source>
</evidence>
<comment type="subcellular location">
    <subcellularLocation>
        <location evidence="1">Nucleus</location>
    </subcellularLocation>
</comment>
<dbReference type="Gene3D" id="2.30.30.490">
    <property type="match status" value="1"/>
</dbReference>
<feature type="domain" description="BAH" evidence="4">
    <location>
        <begin position="1"/>
        <end position="73"/>
    </location>
</feature>
<dbReference type="EMBL" id="JBAMIC010000001">
    <property type="protein sequence ID" value="KAK7115876.1"/>
    <property type="molecule type" value="Genomic_DNA"/>
</dbReference>
<dbReference type="GO" id="GO:0006355">
    <property type="term" value="P:regulation of DNA-templated transcription"/>
    <property type="evidence" value="ECO:0007669"/>
    <property type="project" value="TreeGrafter"/>
</dbReference>
<evidence type="ECO:0000256" key="3">
    <source>
        <dbReference type="SAM" id="MobiDB-lite"/>
    </source>
</evidence>
<dbReference type="Proteomes" id="UP001374579">
    <property type="component" value="Unassembled WGS sequence"/>
</dbReference>
<dbReference type="GO" id="GO:0042800">
    <property type="term" value="F:histone H3K4 methyltransferase activity"/>
    <property type="evidence" value="ECO:0007669"/>
    <property type="project" value="TreeGrafter"/>
</dbReference>
<proteinExistence type="predicted"/>
<feature type="compositionally biased region" description="Basic and acidic residues" evidence="3">
    <location>
        <begin position="144"/>
        <end position="173"/>
    </location>
</feature>
<dbReference type="GO" id="GO:0005654">
    <property type="term" value="C:nucleoplasm"/>
    <property type="evidence" value="ECO:0007669"/>
    <property type="project" value="TreeGrafter"/>
</dbReference>
<dbReference type="GO" id="GO:0003682">
    <property type="term" value="F:chromatin binding"/>
    <property type="evidence" value="ECO:0007669"/>
    <property type="project" value="InterPro"/>
</dbReference>
<dbReference type="AlphaFoldDB" id="A0AAN9GQ05"/>
<keyword evidence="2" id="KW-0539">Nucleus</keyword>
<reference evidence="5 6" key="1">
    <citation type="submission" date="2024-02" db="EMBL/GenBank/DDBJ databases">
        <title>Chromosome-scale genome assembly of the rough periwinkle Littorina saxatilis.</title>
        <authorList>
            <person name="De Jode A."/>
            <person name="Faria R."/>
            <person name="Formenti G."/>
            <person name="Sims Y."/>
            <person name="Smith T.P."/>
            <person name="Tracey A."/>
            <person name="Wood J.M.D."/>
            <person name="Zagrodzka Z.B."/>
            <person name="Johannesson K."/>
            <person name="Butlin R.K."/>
            <person name="Leder E.H."/>
        </authorList>
    </citation>
    <scope>NUCLEOTIDE SEQUENCE [LARGE SCALE GENOMIC DNA]</scope>
    <source>
        <strain evidence="5">Snail1</strain>
        <tissue evidence="5">Muscle</tissue>
    </source>
</reference>
<name>A0AAN9GQ05_9CAEN</name>
<dbReference type="PROSITE" id="PS51038">
    <property type="entry name" value="BAH"/>
    <property type="match status" value="1"/>
</dbReference>
<dbReference type="PANTHER" id="PTHR46147">
    <property type="entry name" value="HISTONE-LYSINE N-METHYLTRANSFERASE ASH1"/>
    <property type="match status" value="1"/>
</dbReference>
<dbReference type="InterPro" id="IPR001025">
    <property type="entry name" value="BAH_dom"/>
</dbReference>
<evidence type="ECO:0000256" key="1">
    <source>
        <dbReference type="ARBA" id="ARBA00004123"/>
    </source>
</evidence>